<feature type="binding site" evidence="7">
    <location>
        <begin position="243"/>
        <end position="247"/>
    </location>
    <ligand>
        <name>GTP</name>
        <dbReference type="ChEBI" id="CHEBI:37565"/>
    </ligand>
</feature>
<evidence type="ECO:0000313" key="11">
    <source>
        <dbReference type="Proteomes" id="UP000014303"/>
    </source>
</evidence>
<dbReference type="Proteomes" id="UP000014303">
    <property type="component" value="Unassembled WGS sequence"/>
</dbReference>
<dbReference type="SUPFAM" id="SSF52540">
    <property type="entry name" value="P-loop containing nucleoside triphosphate hydrolases"/>
    <property type="match status" value="1"/>
</dbReference>
<dbReference type="InterPro" id="IPR030394">
    <property type="entry name" value="G_HFLX_dom"/>
</dbReference>
<dbReference type="GO" id="GO:0043022">
    <property type="term" value="F:ribosome binding"/>
    <property type="evidence" value="ECO:0007669"/>
    <property type="project" value="TreeGrafter"/>
</dbReference>
<name>A0A8E0IDX0_LACPA</name>
<evidence type="ECO:0000256" key="8">
    <source>
        <dbReference type="PIRSR" id="PIRSR006809-2"/>
    </source>
</evidence>
<evidence type="ECO:0000256" key="1">
    <source>
        <dbReference type="ARBA" id="ARBA00004496"/>
    </source>
</evidence>
<feature type="binding site" evidence="7">
    <location>
        <begin position="352"/>
        <end position="354"/>
    </location>
    <ligand>
        <name>GTP</name>
        <dbReference type="ChEBI" id="CHEBI:37565"/>
    </ligand>
</feature>
<dbReference type="InterPro" id="IPR027417">
    <property type="entry name" value="P-loop_NTPase"/>
</dbReference>
<feature type="non-terminal residue" evidence="10">
    <location>
        <position position="442"/>
    </location>
</feature>
<dbReference type="NCBIfam" id="TIGR03156">
    <property type="entry name" value="GTP_HflX"/>
    <property type="match status" value="1"/>
</dbReference>
<dbReference type="Gene3D" id="3.40.50.300">
    <property type="entry name" value="P-loop containing nucleotide triphosphate hydrolases"/>
    <property type="match status" value="1"/>
</dbReference>
<protein>
    <submittedName>
        <fullName evidence="10">GTPase HflX</fullName>
    </submittedName>
</protein>
<dbReference type="GO" id="GO:0005737">
    <property type="term" value="C:cytoplasm"/>
    <property type="evidence" value="ECO:0007669"/>
    <property type="project" value="UniProtKB-SubCell"/>
</dbReference>
<comment type="caution">
    <text evidence="10">The sequence shown here is derived from an EMBL/GenBank/DDBJ whole genome shotgun (WGS) entry which is preliminary data.</text>
</comment>
<dbReference type="InterPro" id="IPR025121">
    <property type="entry name" value="GTPase_HflX_N"/>
</dbReference>
<evidence type="ECO:0000256" key="2">
    <source>
        <dbReference type="ARBA" id="ARBA00022490"/>
    </source>
</evidence>
<evidence type="ECO:0000259" key="9">
    <source>
        <dbReference type="PROSITE" id="PS51705"/>
    </source>
</evidence>
<keyword evidence="3 8" id="KW-0479">Metal-binding</keyword>
<comment type="cofactor">
    <cofactor evidence="8">
        <name>Mg(2+)</name>
        <dbReference type="ChEBI" id="CHEBI:18420"/>
    </cofactor>
</comment>
<dbReference type="PROSITE" id="PS51705">
    <property type="entry name" value="G_HFLX"/>
    <property type="match status" value="1"/>
</dbReference>
<feature type="binding site" evidence="7">
    <location>
        <begin position="331"/>
        <end position="334"/>
    </location>
    <ligand>
        <name>GTP</name>
        <dbReference type="ChEBI" id="CHEBI:37565"/>
    </ligand>
</feature>
<keyword evidence="2" id="KW-0963">Cytoplasm</keyword>
<evidence type="ECO:0000256" key="5">
    <source>
        <dbReference type="ARBA" id="ARBA00022842"/>
    </source>
</evidence>
<dbReference type="InterPro" id="IPR032305">
    <property type="entry name" value="GTP-bd_M"/>
</dbReference>
<dbReference type="PANTHER" id="PTHR10229">
    <property type="entry name" value="GTP-BINDING PROTEIN HFLX"/>
    <property type="match status" value="1"/>
</dbReference>
<dbReference type="Gene3D" id="6.10.250.2860">
    <property type="match status" value="1"/>
</dbReference>
<dbReference type="AlphaFoldDB" id="A0A8E0IDX0"/>
<organism evidence="10 11">
    <name type="scientific">Lacticaseibacillus paracasei subsp. paracasei Lpp7</name>
    <dbReference type="NCBI Taxonomy" id="1256200"/>
    <lineage>
        <taxon>Bacteria</taxon>
        <taxon>Bacillati</taxon>
        <taxon>Bacillota</taxon>
        <taxon>Bacilli</taxon>
        <taxon>Lactobacillales</taxon>
        <taxon>Lactobacillaceae</taxon>
        <taxon>Lacticaseibacillus</taxon>
    </lineage>
</organism>
<feature type="binding site" evidence="7">
    <location>
        <begin position="265"/>
        <end position="268"/>
    </location>
    <ligand>
        <name>GTP</name>
        <dbReference type="ChEBI" id="CHEBI:37565"/>
    </ligand>
</feature>
<evidence type="ECO:0000313" key="10">
    <source>
        <dbReference type="EMBL" id="EPC49211.1"/>
    </source>
</evidence>
<dbReference type="PIRSF" id="PIRSF006809">
    <property type="entry name" value="GTP-binding_hflX_prd"/>
    <property type="match status" value="1"/>
</dbReference>
<dbReference type="FunFam" id="3.40.50.11060:FF:000001">
    <property type="entry name" value="GTPase HflX"/>
    <property type="match status" value="1"/>
</dbReference>
<dbReference type="EMBL" id="ANJV01000307">
    <property type="protein sequence ID" value="EPC49211.1"/>
    <property type="molecule type" value="Genomic_DNA"/>
</dbReference>
<dbReference type="Pfam" id="PF13167">
    <property type="entry name" value="GTP-bdg_N"/>
    <property type="match status" value="1"/>
</dbReference>
<dbReference type="InterPro" id="IPR006073">
    <property type="entry name" value="GTP-bd"/>
</dbReference>
<accession>A0A8E0IDX0</accession>
<keyword evidence="6 7" id="KW-0342">GTP-binding</keyword>
<reference evidence="10 11" key="1">
    <citation type="journal article" date="2013" name="PLoS ONE">
        <title>Lactobacillus paracasei comparative genomics: towards species pan-genome definition and exploitation of diversity.</title>
        <authorList>
            <person name="Smokvina T."/>
            <person name="Wels M."/>
            <person name="Polka J."/>
            <person name="Chervaux C."/>
            <person name="Brisse S."/>
            <person name="Boekhorst J."/>
            <person name="van Hylckama Vlieg J.E."/>
            <person name="Siezen R.J."/>
        </authorList>
    </citation>
    <scope>NUCLEOTIDE SEQUENCE [LARGE SCALE GENOMIC DNA]</scope>
    <source>
        <strain evidence="10 11">Lpp7</strain>
    </source>
</reference>
<dbReference type="GO" id="GO:0005525">
    <property type="term" value="F:GTP binding"/>
    <property type="evidence" value="ECO:0007669"/>
    <property type="project" value="UniProtKB-KW"/>
</dbReference>
<dbReference type="PRINTS" id="PR00326">
    <property type="entry name" value="GTP1OBG"/>
</dbReference>
<dbReference type="PANTHER" id="PTHR10229:SF4">
    <property type="entry name" value="GTPASE HFLX"/>
    <property type="match status" value="1"/>
</dbReference>
<feature type="binding site" evidence="7">
    <location>
        <begin position="210"/>
        <end position="217"/>
    </location>
    <ligand>
        <name>GTP</name>
        <dbReference type="ChEBI" id="CHEBI:37565"/>
    </ligand>
</feature>
<gene>
    <name evidence="10" type="ORF">Lpp7_13255</name>
</gene>
<feature type="domain" description="Hflx-type G" evidence="9">
    <location>
        <begin position="204"/>
        <end position="374"/>
    </location>
</feature>
<dbReference type="CDD" id="cd01878">
    <property type="entry name" value="HflX"/>
    <property type="match status" value="1"/>
</dbReference>
<feature type="binding site" evidence="8">
    <location>
        <position position="217"/>
    </location>
    <ligand>
        <name>Mg(2+)</name>
        <dbReference type="ChEBI" id="CHEBI:18420"/>
    </ligand>
</feature>
<feature type="binding site" evidence="8">
    <location>
        <position position="245"/>
    </location>
    <ligand>
        <name>Mg(2+)</name>
        <dbReference type="ChEBI" id="CHEBI:18420"/>
    </ligand>
</feature>
<comment type="subcellular location">
    <subcellularLocation>
        <location evidence="1">Cytoplasm</location>
    </subcellularLocation>
</comment>
<evidence type="ECO:0000256" key="3">
    <source>
        <dbReference type="ARBA" id="ARBA00022723"/>
    </source>
</evidence>
<dbReference type="InterPro" id="IPR042108">
    <property type="entry name" value="GTPase_HflX_N_sf"/>
</dbReference>
<dbReference type="Pfam" id="PF16360">
    <property type="entry name" value="GTP-bdg_M"/>
    <property type="match status" value="1"/>
</dbReference>
<sequence length="442" mass="49611">MTEQLSNEPQSENVLITGISRQQPDFDYTMTELGELAKADNYTVVGEVRQSLDRAAAATYFGSGKVDEIRELADVKNATTIIINDELSPSQLRNLEKQTKLHVIDRTQLILDIFADRARSKAAKTQVEIAQLQYALPRLHPSANRLDQQVGGGAGFATRGSGETQLELDRRVLNKRISHLRRELKDASVGDQVRRARREGNDIPVVALVGYTNAGKSTTMNGLLNLFADRPEDKQVFEKDMLFATLDTSVRQLTLPDNRKFLLSDTVGFVSKLPHNLIDSFKATLAEAANADLLIQVVDYSDENYPEMMAITEKTLKEVGIENIPMIEAYNKADLREGTRYPEVTGQRIVYSARDKNSLEALTRLIKADIFGQDEEHTYLIPFDQGQLVSYLNQETVVKATDYREDGTLITAVVNPAQKGKLARFAVKEERLTPFRWESTKE</sequence>
<evidence type="ECO:0000256" key="6">
    <source>
        <dbReference type="ARBA" id="ARBA00023134"/>
    </source>
</evidence>
<dbReference type="FunFam" id="3.40.50.300:FF:001198">
    <property type="entry name" value="GTPase HflX"/>
    <property type="match status" value="1"/>
</dbReference>
<dbReference type="Gene3D" id="3.40.50.11060">
    <property type="entry name" value="GTPase HflX, N-terminal domain"/>
    <property type="match status" value="1"/>
</dbReference>
<evidence type="ECO:0000256" key="7">
    <source>
        <dbReference type="PIRSR" id="PIRSR006809-1"/>
    </source>
</evidence>
<proteinExistence type="inferred from homology"/>
<dbReference type="GO" id="GO:0046872">
    <property type="term" value="F:metal ion binding"/>
    <property type="evidence" value="ECO:0007669"/>
    <property type="project" value="UniProtKB-KW"/>
</dbReference>
<keyword evidence="4 7" id="KW-0547">Nucleotide-binding</keyword>
<keyword evidence="5 8" id="KW-0460">Magnesium</keyword>
<dbReference type="HAMAP" id="MF_00900">
    <property type="entry name" value="GTPase_HflX"/>
    <property type="match status" value="1"/>
</dbReference>
<evidence type="ECO:0000256" key="4">
    <source>
        <dbReference type="ARBA" id="ARBA00022741"/>
    </source>
</evidence>
<dbReference type="InterPro" id="IPR016496">
    <property type="entry name" value="GTPase_HflX"/>
</dbReference>
<dbReference type="Pfam" id="PF01926">
    <property type="entry name" value="MMR_HSR1"/>
    <property type="match status" value="1"/>
</dbReference>